<dbReference type="AlphaFoldDB" id="A0A6J4LZS7"/>
<evidence type="ECO:0000256" key="1">
    <source>
        <dbReference type="SAM" id="MobiDB-lite"/>
    </source>
</evidence>
<feature type="region of interest" description="Disordered" evidence="1">
    <location>
        <begin position="92"/>
        <end position="124"/>
    </location>
</feature>
<organism evidence="2">
    <name type="scientific">uncultured Gemmatimonadota bacterium</name>
    <dbReference type="NCBI Taxonomy" id="203437"/>
    <lineage>
        <taxon>Bacteria</taxon>
        <taxon>Pseudomonadati</taxon>
        <taxon>Gemmatimonadota</taxon>
        <taxon>environmental samples</taxon>
    </lineage>
</organism>
<reference evidence="2" key="1">
    <citation type="submission" date="2020-02" db="EMBL/GenBank/DDBJ databases">
        <authorList>
            <person name="Meier V. D."/>
        </authorList>
    </citation>
    <scope>NUCLEOTIDE SEQUENCE</scope>
    <source>
        <strain evidence="2">AVDCRST_MAG68</strain>
    </source>
</reference>
<feature type="non-terminal residue" evidence="2">
    <location>
        <position position="1"/>
    </location>
</feature>
<accession>A0A6J4LZS7</accession>
<name>A0A6J4LZS7_9BACT</name>
<gene>
    <name evidence="2" type="ORF">AVDCRST_MAG68-3332</name>
</gene>
<dbReference type="EMBL" id="CADCTW010000159">
    <property type="protein sequence ID" value="CAA9346240.1"/>
    <property type="molecule type" value="Genomic_DNA"/>
</dbReference>
<sequence>APTRASRWCGAARAGLRLLAAPGHRERHRRGAAARRVPRGRDRLHRSRPDHRGLVDGGARGPRVQHARIEVGGVQPCHLPGGAVAHRLVRGTRVGGRPGGERQLHPGPDPPLGRGARGDLSLGDRPQAWLSGQCHREYIGFHQARGLV</sequence>
<feature type="non-terminal residue" evidence="2">
    <location>
        <position position="148"/>
    </location>
</feature>
<feature type="region of interest" description="Disordered" evidence="1">
    <location>
        <begin position="23"/>
        <end position="62"/>
    </location>
</feature>
<evidence type="ECO:0000313" key="2">
    <source>
        <dbReference type="EMBL" id="CAA9346240.1"/>
    </source>
</evidence>
<protein>
    <submittedName>
        <fullName evidence="2">Uncharacterized protein</fullName>
    </submittedName>
</protein>
<proteinExistence type="predicted"/>
<feature type="compositionally biased region" description="Basic residues" evidence="1">
    <location>
        <begin position="25"/>
        <end position="49"/>
    </location>
</feature>